<dbReference type="RefSeq" id="WP_348395182.1">
    <property type="nucleotide sequence ID" value="NZ_CP136600.1"/>
</dbReference>
<evidence type="ECO:0000313" key="3">
    <source>
        <dbReference type="Proteomes" id="UP001301442"/>
    </source>
</evidence>
<evidence type="ECO:0000259" key="1">
    <source>
        <dbReference type="Pfam" id="PF00561"/>
    </source>
</evidence>
<dbReference type="InterPro" id="IPR000073">
    <property type="entry name" value="AB_hydrolase_1"/>
</dbReference>
<name>A0ABZ0GKH7_9GAMM</name>
<dbReference type="Pfam" id="PF00561">
    <property type="entry name" value="Abhydrolase_1"/>
    <property type="match status" value="1"/>
</dbReference>
<reference evidence="2 3" key="1">
    <citation type="submission" date="2023-09" db="EMBL/GenBank/DDBJ databases">
        <authorList>
            <person name="Qi X."/>
        </authorList>
    </citation>
    <scope>NUCLEOTIDE SEQUENCE [LARGE SCALE GENOMIC DNA]</scope>
    <source>
        <strain evidence="2 3">S1-1</strain>
    </source>
</reference>
<proteinExistence type="predicted"/>
<keyword evidence="3" id="KW-1185">Reference proteome</keyword>
<dbReference type="EMBL" id="CP136600">
    <property type="protein sequence ID" value="WOH36369.1"/>
    <property type="molecule type" value="Genomic_DNA"/>
</dbReference>
<dbReference type="Proteomes" id="UP001301442">
    <property type="component" value="Chromosome"/>
</dbReference>
<keyword evidence="2" id="KW-0378">Hydrolase</keyword>
<dbReference type="Gene3D" id="3.40.50.1820">
    <property type="entry name" value="alpha/beta hydrolase"/>
    <property type="match status" value="1"/>
</dbReference>
<protein>
    <submittedName>
        <fullName evidence="2">Alpha/beta hydrolase</fullName>
    </submittedName>
</protein>
<dbReference type="SUPFAM" id="SSF53474">
    <property type="entry name" value="alpha/beta-Hydrolases"/>
    <property type="match status" value="1"/>
</dbReference>
<sequence>MREKLHLIPGTMCNEQLWSLLIPYLHSSFELIYLDIPREKSFDEIAEHYNNILGSEKLNLIGFSLGGYIATYFSLKYPERINKLFIISNSPTSLPSDELQQRDDILKWVNKYGYKGIGRNKVVNLFDVINQTDELVDLVLNMDKELGEEEFVSQYQYTSQRADLSLALSQAPFKTHFYYSECDRLVNAPLFNELRDCSANLSVICTSGSGHMLPLEKPQELADYIISWAG</sequence>
<accession>A0ABZ0GKH7</accession>
<organism evidence="2 3">
    <name type="scientific">Thalassotalea fonticola</name>
    <dbReference type="NCBI Taxonomy" id="3065649"/>
    <lineage>
        <taxon>Bacteria</taxon>
        <taxon>Pseudomonadati</taxon>
        <taxon>Pseudomonadota</taxon>
        <taxon>Gammaproteobacteria</taxon>
        <taxon>Alteromonadales</taxon>
        <taxon>Colwelliaceae</taxon>
        <taxon>Thalassotalea</taxon>
    </lineage>
</organism>
<dbReference type="GO" id="GO:0016787">
    <property type="term" value="F:hydrolase activity"/>
    <property type="evidence" value="ECO:0007669"/>
    <property type="project" value="UniProtKB-KW"/>
</dbReference>
<dbReference type="InterPro" id="IPR029058">
    <property type="entry name" value="AB_hydrolase_fold"/>
</dbReference>
<gene>
    <name evidence="2" type="ORF">RI844_13430</name>
</gene>
<evidence type="ECO:0000313" key="2">
    <source>
        <dbReference type="EMBL" id="WOH36369.1"/>
    </source>
</evidence>
<feature type="domain" description="AB hydrolase-1" evidence="1">
    <location>
        <begin position="51"/>
        <end position="180"/>
    </location>
</feature>